<name>A0A7S0ZM54_NOCSC</name>
<accession>A0A7S0ZM54</accession>
<protein>
    <submittedName>
        <fullName evidence="1">Uncharacterized protein</fullName>
    </submittedName>
</protein>
<reference evidence="1" key="1">
    <citation type="submission" date="2021-01" db="EMBL/GenBank/DDBJ databases">
        <authorList>
            <person name="Corre E."/>
            <person name="Pelletier E."/>
            <person name="Niang G."/>
            <person name="Scheremetjew M."/>
            <person name="Finn R."/>
            <person name="Kale V."/>
            <person name="Holt S."/>
            <person name="Cochrane G."/>
            <person name="Meng A."/>
            <person name="Brown T."/>
            <person name="Cohen L."/>
        </authorList>
    </citation>
    <scope>NUCLEOTIDE SEQUENCE</scope>
</reference>
<dbReference type="EMBL" id="HBFQ01000799">
    <property type="protein sequence ID" value="CAD8826181.1"/>
    <property type="molecule type" value="Transcribed_RNA"/>
</dbReference>
<sequence length="393" mass="42827">MVVSLAVQCGKVGEEHESEEFGASEVAEFPRASLCSGQRSFVYRYVLANRYITDIGNDSIEGRRVQFRNLKLPQQSGFVFEAYHVESYNKNAIAQGKPFRAELTRHGSAVDVVIKEDVGQVVLTAQMKRYSSARETQKAFRPKENKSKYEGMAWIGPGDHAGDGVESSMKYGGVESDPISLHELDELTGRGGHLTEVNVTGQAWCEVRQACAAGFVLGAAESALCELFDFLHRDRHANQYRWSVSSPRRALRVAREALLGAVTGGVLQALTCALSWRGLDLCFPVAHAVGIALDFREVAVRSPHSGGVLPLLDLALWCFSYSSGESFRGLLLPSIVLTRVLKRCFRLQHGGISKPVRSTGAVGQALVLATFGLSLSPVAMHVALSDASSKLQR</sequence>
<dbReference type="AlphaFoldDB" id="A0A7S0ZM54"/>
<evidence type="ECO:0000313" key="1">
    <source>
        <dbReference type="EMBL" id="CAD8826181.1"/>
    </source>
</evidence>
<organism evidence="1">
    <name type="scientific">Noctiluca scintillans</name>
    <name type="common">Sea sparkle</name>
    <name type="synonym">Red tide dinoflagellate</name>
    <dbReference type="NCBI Taxonomy" id="2966"/>
    <lineage>
        <taxon>Eukaryota</taxon>
        <taxon>Sar</taxon>
        <taxon>Alveolata</taxon>
        <taxon>Dinophyceae</taxon>
        <taxon>Noctilucales</taxon>
        <taxon>Noctilucaceae</taxon>
        <taxon>Noctiluca</taxon>
    </lineage>
</organism>
<gene>
    <name evidence="1" type="ORF">NSCI0253_LOCUS527</name>
</gene>
<proteinExistence type="predicted"/>